<organism evidence="2 3">
    <name type="scientific">Oceanotoga teriensis</name>
    <dbReference type="NCBI Taxonomy" id="515440"/>
    <lineage>
        <taxon>Bacteria</taxon>
        <taxon>Thermotogati</taxon>
        <taxon>Thermotogota</taxon>
        <taxon>Thermotogae</taxon>
        <taxon>Petrotogales</taxon>
        <taxon>Petrotogaceae</taxon>
        <taxon>Oceanotoga</taxon>
    </lineage>
</organism>
<proteinExistence type="predicted"/>
<dbReference type="Proteomes" id="UP000245921">
    <property type="component" value="Unassembled WGS sequence"/>
</dbReference>
<comment type="caution">
    <text evidence="2">The sequence shown here is derived from an EMBL/GenBank/DDBJ whole genome shotgun (WGS) entry which is preliminary data.</text>
</comment>
<accession>A0AA45HJ09</accession>
<protein>
    <submittedName>
        <fullName evidence="2">Nitrogenase molybdenum-iron protein alpha/beta subunit</fullName>
    </submittedName>
</protein>
<dbReference type="GO" id="GO:0016491">
    <property type="term" value="F:oxidoreductase activity"/>
    <property type="evidence" value="ECO:0007669"/>
    <property type="project" value="InterPro"/>
</dbReference>
<dbReference type="InterPro" id="IPR052673">
    <property type="entry name" value="Ni-siroh_cyclase_CfbD"/>
</dbReference>
<dbReference type="InterPro" id="IPR000510">
    <property type="entry name" value="Nase/OxRdtase_comp1"/>
</dbReference>
<dbReference type="PANTHER" id="PTHR42846">
    <property type="entry name" value="NI-SIROHYDROCHLORIN A,C-DIAMIDE REDUCTIVE CYCLASE COMPLEX, COMPONENT CFBD"/>
    <property type="match status" value="1"/>
</dbReference>
<dbReference type="Pfam" id="PF00148">
    <property type="entry name" value="Oxidored_nitro"/>
    <property type="match status" value="1"/>
</dbReference>
<dbReference type="SUPFAM" id="SSF53807">
    <property type="entry name" value="Helical backbone' metal receptor"/>
    <property type="match status" value="1"/>
</dbReference>
<dbReference type="RefSeq" id="WP_109604534.1">
    <property type="nucleotide sequence ID" value="NZ_JAMHJO010000006.1"/>
</dbReference>
<dbReference type="AlphaFoldDB" id="A0AA45HJ09"/>
<feature type="domain" description="Nitrogenase/oxidoreductase component 1" evidence="1">
    <location>
        <begin position="32"/>
        <end position="409"/>
    </location>
</feature>
<reference evidence="2 3" key="1">
    <citation type="submission" date="2018-05" db="EMBL/GenBank/DDBJ databases">
        <title>Genomic Encyclopedia of Type Strains, Phase IV (KMG-IV): sequencing the most valuable type-strain genomes for metagenomic binning, comparative biology and taxonomic classification.</title>
        <authorList>
            <person name="Goeker M."/>
        </authorList>
    </citation>
    <scope>NUCLEOTIDE SEQUENCE [LARGE SCALE GENOMIC DNA]</scope>
    <source>
        <strain evidence="2 3">DSM 24906</strain>
    </source>
</reference>
<dbReference type="PANTHER" id="PTHR42846:SF1">
    <property type="entry name" value="NI-SIROHYDROCHLORIN A,C-DIAMIDE REDUCTIVE CYCLASE COMPLEX, COMPONENT CFBD"/>
    <property type="match status" value="1"/>
</dbReference>
<evidence type="ECO:0000313" key="3">
    <source>
        <dbReference type="Proteomes" id="UP000245921"/>
    </source>
</evidence>
<keyword evidence="3" id="KW-1185">Reference proteome</keyword>
<dbReference type="EMBL" id="QGGI01000006">
    <property type="protein sequence ID" value="PWJ95287.1"/>
    <property type="molecule type" value="Genomic_DNA"/>
</dbReference>
<evidence type="ECO:0000313" key="2">
    <source>
        <dbReference type="EMBL" id="PWJ95287.1"/>
    </source>
</evidence>
<name>A0AA45HJ09_9BACT</name>
<dbReference type="Gene3D" id="3.40.50.1980">
    <property type="entry name" value="Nitrogenase molybdenum iron protein domain"/>
    <property type="match status" value="2"/>
</dbReference>
<gene>
    <name evidence="2" type="ORF">C7380_10695</name>
</gene>
<evidence type="ECO:0000259" key="1">
    <source>
        <dbReference type="Pfam" id="PF00148"/>
    </source>
</evidence>
<sequence>MNEFSHLNKLSKVNSNRGVKFLTPAVHNGSHCPMHRASIIAENIKGLSTLLVGMPECTIHSRLFSPNPEGENNEFHWLYVLNSNEVVFGCRQGIIDSLKKMDKLGSKAILVILTCVPELIGEDMEGILEEINHEIDAKVSFIMLGQFKHISFPSGSWKTMEAMHKLMLKKEQKNNQVNLLGVSLDGHSSIPLLVSELKKIDANIRYLSPDSSLYDFQNSTDSVLNIVFSPYMKPLAIKMYEEFKIPYISLHDIYDIKSIDDAYNKISKYFNFDLNSFNSLRKESLKIEKEAKKKLKDLSFILSLRIDLPIPLGIYLTELGMIPLLFHIEEFYNHDKEDSNKLFSMGVDPFICKITNIDSDIEIIKKLNFDMCFGYIPYNQNIPNIGNMFDFYGQVGYERTLNLLNRILKVYDAIKGGFYNGIA</sequence>